<dbReference type="GO" id="GO:0006310">
    <property type="term" value="P:DNA recombination"/>
    <property type="evidence" value="ECO:0007669"/>
    <property type="project" value="UniProtKB-KW"/>
</dbReference>
<dbReference type="SUPFAM" id="SSF56349">
    <property type="entry name" value="DNA breaking-rejoining enzymes"/>
    <property type="match status" value="1"/>
</dbReference>
<feature type="domain" description="Tyr recombinase" evidence="12">
    <location>
        <begin position="138"/>
        <end position="321"/>
    </location>
</feature>
<dbReference type="PANTHER" id="PTHR30349:SF77">
    <property type="entry name" value="TYROSINE RECOMBINASE XERC"/>
    <property type="match status" value="1"/>
</dbReference>
<accession>A0A1M6DDT6</accession>
<protein>
    <submittedName>
        <fullName evidence="14">Site-specific recombinase XerD</fullName>
    </submittedName>
</protein>
<evidence type="ECO:0000256" key="1">
    <source>
        <dbReference type="ARBA" id="ARBA00003283"/>
    </source>
</evidence>
<evidence type="ECO:0000256" key="5">
    <source>
        <dbReference type="ARBA" id="ARBA00022618"/>
    </source>
</evidence>
<dbReference type="GO" id="GO:0015074">
    <property type="term" value="P:DNA integration"/>
    <property type="evidence" value="ECO:0007669"/>
    <property type="project" value="UniProtKB-KW"/>
</dbReference>
<evidence type="ECO:0000256" key="6">
    <source>
        <dbReference type="ARBA" id="ARBA00022829"/>
    </source>
</evidence>
<gene>
    <name evidence="14" type="ORF">SAMN05444401_1425</name>
</gene>
<dbReference type="InterPro" id="IPR011010">
    <property type="entry name" value="DNA_brk_join_enz"/>
</dbReference>
<evidence type="ECO:0000256" key="2">
    <source>
        <dbReference type="ARBA" id="ARBA00004496"/>
    </source>
</evidence>
<dbReference type="GO" id="GO:0003677">
    <property type="term" value="F:DNA binding"/>
    <property type="evidence" value="ECO:0007669"/>
    <property type="project" value="UniProtKB-UniRule"/>
</dbReference>
<name>A0A1M6DDT6_9CLOT</name>
<evidence type="ECO:0000259" key="12">
    <source>
        <dbReference type="PROSITE" id="PS51898"/>
    </source>
</evidence>
<evidence type="ECO:0000256" key="7">
    <source>
        <dbReference type="ARBA" id="ARBA00022908"/>
    </source>
</evidence>
<evidence type="ECO:0000313" key="14">
    <source>
        <dbReference type="EMBL" id="SHI71211.1"/>
    </source>
</evidence>
<proteinExistence type="inferred from homology"/>
<dbReference type="Pfam" id="PF00589">
    <property type="entry name" value="Phage_integrase"/>
    <property type="match status" value="1"/>
</dbReference>
<dbReference type="InterPro" id="IPR004107">
    <property type="entry name" value="Integrase_SAM-like_N"/>
</dbReference>
<evidence type="ECO:0000256" key="8">
    <source>
        <dbReference type="ARBA" id="ARBA00023125"/>
    </source>
</evidence>
<evidence type="ECO:0000256" key="4">
    <source>
        <dbReference type="ARBA" id="ARBA00022490"/>
    </source>
</evidence>
<dbReference type="InterPro" id="IPR002104">
    <property type="entry name" value="Integrase_catalytic"/>
</dbReference>
<evidence type="ECO:0000313" key="15">
    <source>
        <dbReference type="Proteomes" id="UP000184080"/>
    </source>
</evidence>
<evidence type="ECO:0000256" key="10">
    <source>
        <dbReference type="ARBA" id="ARBA00023306"/>
    </source>
</evidence>
<evidence type="ECO:0000259" key="13">
    <source>
        <dbReference type="PROSITE" id="PS51900"/>
    </source>
</evidence>
<dbReference type="OrthoDB" id="283809at2"/>
<reference evidence="14 15" key="1">
    <citation type="submission" date="2016-11" db="EMBL/GenBank/DDBJ databases">
        <authorList>
            <person name="Jaros S."/>
            <person name="Januszkiewicz K."/>
            <person name="Wedrychowicz H."/>
        </authorList>
    </citation>
    <scope>NUCLEOTIDE SEQUENCE [LARGE SCALE GENOMIC DNA]</scope>
    <source>
        <strain evidence="14 15">DSM 21864</strain>
    </source>
</reference>
<sequence>MKYSIKSIQINTLPDAMNEFLNYLSTIKGKSPNTVRAYKIDLTMFFRFIKLYKGAIKDDIDFEKIPIDDIDNVFIRKIKLSDLYAFIAFSEEYRNNGNYAKARKVATLKSFFKYLHGKAKIIDENPAAELESPKIDKRNPVYLTLDESKKLLLSMDASDKNYYRDHCILTLFLNCGMRLSELCSIDINKIKGDTLSIIGKGNKERTIYLNSACLRAIDEYLRVRDASKVPDNEKNALFISSKNRRINKRSVERLVKKHIYIAGLDESKYTPHKLRHTAATLMYKHGNVDIRSLQMILGHENISTTQIYTHVDDERLREAVNSNPLSGLE</sequence>
<evidence type="ECO:0000256" key="3">
    <source>
        <dbReference type="ARBA" id="ARBA00008857"/>
    </source>
</evidence>
<dbReference type="PROSITE" id="PS51900">
    <property type="entry name" value="CB"/>
    <property type="match status" value="1"/>
</dbReference>
<dbReference type="Pfam" id="PF02899">
    <property type="entry name" value="Phage_int_SAM_1"/>
    <property type="match status" value="1"/>
</dbReference>
<dbReference type="InterPro" id="IPR010998">
    <property type="entry name" value="Integrase_recombinase_N"/>
</dbReference>
<dbReference type="Proteomes" id="UP000184080">
    <property type="component" value="Unassembled WGS sequence"/>
</dbReference>
<keyword evidence="9" id="KW-0233">DNA recombination</keyword>
<dbReference type="RefSeq" id="WP_073005156.1">
    <property type="nucleotide sequence ID" value="NZ_FQZO01000001.1"/>
</dbReference>
<feature type="domain" description="Core-binding (CB)" evidence="13">
    <location>
        <begin position="11"/>
        <end position="116"/>
    </location>
</feature>
<dbReference type="EMBL" id="FQZO01000001">
    <property type="protein sequence ID" value="SHI71211.1"/>
    <property type="molecule type" value="Genomic_DNA"/>
</dbReference>
<dbReference type="GO" id="GO:0007059">
    <property type="term" value="P:chromosome segregation"/>
    <property type="evidence" value="ECO:0007669"/>
    <property type="project" value="UniProtKB-KW"/>
</dbReference>
<dbReference type="STRING" id="1121298.SAMN05444401_1425"/>
<dbReference type="GO" id="GO:0005737">
    <property type="term" value="C:cytoplasm"/>
    <property type="evidence" value="ECO:0007669"/>
    <property type="project" value="UniProtKB-SubCell"/>
</dbReference>
<dbReference type="InterPro" id="IPR050090">
    <property type="entry name" value="Tyrosine_recombinase_XerCD"/>
</dbReference>
<keyword evidence="6" id="KW-0159">Chromosome partition</keyword>
<comment type="similarity">
    <text evidence="3">Belongs to the 'phage' integrase family.</text>
</comment>
<keyword evidence="15" id="KW-1185">Reference proteome</keyword>
<dbReference type="GO" id="GO:0051301">
    <property type="term" value="P:cell division"/>
    <property type="evidence" value="ECO:0007669"/>
    <property type="project" value="UniProtKB-KW"/>
</dbReference>
<keyword evidence="8 11" id="KW-0238">DNA-binding</keyword>
<keyword evidence="10" id="KW-0131">Cell cycle</keyword>
<keyword evidence="7" id="KW-0229">DNA integration</keyword>
<evidence type="ECO:0000256" key="9">
    <source>
        <dbReference type="ARBA" id="ARBA00023172"/>
    </source>
</evidence>
<dbReference type="InterPro" id="IPR013762">
    <property type="entry name" value="Integrase-like_cat_sf"/>
</dbReference>
<keyword evidence="4" id="KW-0963">Cytoplasm</keyword>
<keyword evidence="5" id="KW-0132">Cell division</keyword>
<comment type="function">
    <text evidence="1">Site-specific tyrosine recombinase, which acts by catalyzing the cutting and rejoining of the recombining DNA molecules.</text>
</comment>
<evidence type="ECO:0000256" key="11">
    <source>
        <dbReference type="PROSITE-ProRule" id="PRU01248"/>
    </source>
</evidence>
<organism evidence="14 15">
    <name type="scientific">Clostridium amylolyticum</name>
    <dbReference type="NCBI Taxonomy" id="1121298"/>
    <lineage>
        <taxon>Bacteria</taxon>
        <taxon>Bacillati</taxon>
        <taxon>Bacillota</taxon>
        <taxon>Clostridia</taxon>
        <taxon>Eubacteriales</taxon>
        <taxon>Clostridiaceae</taxon>
        <taxon>Clostridium</taxon>
    </lineage>
</organism>
<dbReference type="PROSITE" id="PS51898">
    <property type="entry name" value="TYR_RECOMBINASE"/>
    <property type="match status" value="1"/>
</dbReference>
<comment type="subcellular location">
    <subcellularLocation>
        <location evidence="2">Cytoplasm</location>
    </subcellularLocation>
</comment>
<dbReference type="Gene3D" id="1.10.150.130">
    <property type="match status" value="1"/>
</dbReference>
<dbReference type="InterPro" id="IPR044068">
    <property type="entry name" value="CB"/>
</dbReference>
<dbReference type="AlphaFoldDB" id="A0A1M6DDT6"/>
<dbReference type="PANTHER" id="PTHR30349">
    <property type="entry name" value="PHAGE INTEGRASE-RELATED"/>
    <property type="match status" value="1"/>
</dbReference>
<dbReference type="Gene3D" id="1.10.443.10">
    <property type="entry name" value="Intergrase catalytic core"/>
    <property type="match status" value="1"/>
</dbReference>